<dbReference type="RefSeq" id="XP_005106658.1">
    <property type="nucleotide sequence ID" value="XM_005106601.3"/>
</dbReference>
<dbReference type="Gene3D" id="3.30.40.150">
    <property type="entry name" value="TRAF-like zinc-finger, N-terminal subdomain"/>
    <property type="match status" value="1"/>
</dbReference>
<evidence type="ECO:0000256" key="4">
    <source>
        <dbReference type="ARBA" id="ARBA00022833"/>
    </source>
</evidence>
<evidence type="ECO:0000256" key="6">
    <source>
        <dbReference type="SAM" id="MobiDB-lite"/>
    </source>
</evidence>
<feature type="compositionally biased region" description="Polar residues" evidence="6">
    <location>
        <begin position="182"/>
        <end position="191"/>
    </location>
</feature>
<feature type="zinc finger region" description="TRAF-type" evidence="5">
    <location>
        <begin position="64"/>
        <end position="106"/>
    </location>
</feature>
<dbReference type="InterPro" id="IPR013083">
    <property type="entry name" value="Znf_RING/FYVE/PHD"/>
</dbReference>
<evidence type="ECO:0000313" key="9">
    <source>
        <dbReference type="Proteomes" id="UP000694888"/>
    </source>
</evidence>
<keyword evidence="9" id="KW-1185">Reference proteome</keyword>
<keyword evidence="1 5" id="KW-0479">Metal-binding</keyword>
<dbReference type="Gene3D" id="3.30.40.10">
    <property type="entry name" value="Zinc/RING finger domain, C3HC4 (zinc finger)"/>
    <property type="match status" value="1"/>
</dbReference>
<evidence type="ECO:0000256" key="1">
    <source>
        <dbReference type="ARBA" id="ARBA00022723"/>
    </source>
</evidence>
<proteinExistence type="predicted"/>
<feature type="compositionally biased region" description="Low complexity" evidence="6">
    <location>
        <begin position="295"/>
        <end position="305"/>
    </location>
</feature>
<dbReference type="InterPro" id="IPR001810">
    <property type="entry name" value="F-box_dom"/>
</dbReference>
<feature type="compositionally biased region" description="Gly residues" evidence="6">
    <location>
        <begin position="379"/>
        <end position="394"/>
    </location>
</feature>
<protein>
    <submittedName>
        <fullName evidence="10">F-box only protein 30</fullName>
    </submittedName>
</protein>
<feature type="compositionally biased region" description="Low complexity" evidence="6">
    <location>
        <begin position="522"/>
        <end position="540"/>
    </location>
</feature>
<dbReference type="Proteomes" id="UP000694888">
    <property type="component" value="Unplaced"/>
</dbReference>
<dbReference type="InterPro" id="IPR001293">
    <property type="entry name" value="Znf_TRAF"/>
</dbReference>
<feature type="region of interest" description="Disordered" evidence="6">
    <location>
        <begin position="245"/>
        <end position="305"/>
    </location>
</feature>
<dbReference type="PANTHER" id="PTHR15933">
    <property type="entry name" value="PROTEIN CBG16327"/>
    <property type="match status" value="1"/>
</dbReference>
<evidence type="ECO:0000313" key="10">
    <source>
        <dbReference type="RefSeq" id="XP_005106658.1"/>
    </source>
</evidence>
<feature type="compositionally biased region" description="Basic and acidic residues" evidence="6">
    <location>
        <begin position="329"/>
        <end position="344"/>
    </location>
</feature>
<dbReference type="PROSITE" id="PS50145">
    <property type="entry name" value="ZF_TRAF"/>
    <property type="match status" value="1"/>
</dbReference>
<accession>A0ABM0K1P1</accession>
<dbReference type="PROSITE" id="PS50181">
    <property type="entry name" value="FBOX"/>
    <property type="match status" value="1"/>
</dbReference>
<feature type="compositionally biased region" description="Basic and acidic residues" evidence="6">
    <location>
        <begin position="541"/>
        <end position="550"/>
    </location>
</feature>
<sequence length="800" mass="88336">MIVSGFTQRKKMVQEEETPPGQHSHCFRCRKVNCTQFADNVTTCVMATCESCGWRCHDCKLLEHAMTCPQERVPCVNKGYGCPHTLKRSKMASHLPVCPASVVYCPEEWSRWPMHAKDQGVRLSLPSTKTYIDCGQLDVSLAMRDQRMLIDSLRAPRKLRRTLRNHLTMKYPAVPFPHHASSPESETAMSEDTTHTLSDDETGAPWDLSKPRPGLEESMRSRLFRVTREVSDSVVAALESNSNLSLSQTGLESAAQEDGGGDGEERCGHHAESLSRSLSPDPARGGHSGDEATRTTTGTSTGPPSLAEVREAAEKKMELVNKASSGNFDPKDQQQSRSSLERSVRSSVSSDRCSDHSSRSRSVLHDMGGTQLHKLTGQGMVGNSGDGGGGVGAEGDGVDADIRLHKMLGVNIGHECINKYVPKPASMYSFICAQDFRRDEYPWHFKNVHQEIHQGFCGWLEQRCPLAYLGCNFSFHRMAPAQPNTTLYHSWLQESFGLRSNAQPVPATAAADGGVLPACKNSRSSAERSSSCDPCEASSSAEEKNDEGVKNSDVPSTSGPSICDLANFDRDFDRNLEKDSQNKEQKLHKPNVCDINSLPDGLIRETHLSDSHVDNPGHAGTGVDSQASGDNTEAGHSADQRCLSVRPSIYTAYNWDSKVLFEYDVEEEEETQRHSLTGLPFELLQVIAKKLDSFSLCNLSLTCHLLREVCCTLLDEHGIVLLTWGKQRPGTGALWKVVNKRWIFSTSFEPIKSWRFTEGHTTITDHLKVCPYNQEKVCHSGDKQYVIPSHTGLLEEQSAS</sequence>
<reference evidence="10" key="1">
    <citation type="submission" date="2025-08" db="UniProtKB">
        <authorList>
            <consortium name="RefSeq"/>
        </authorList>
    </citation>
    <scope>IDENTIFICATION</scope>
</reference>
<feature type="compositionally biased region" description="Basic and acidic residues" evidence="6">
    <location>
        <begin position="263"/>
        <end position="273"/>
    </location>
</feature>
<keyword evidence="3" id="KW-0833">Ubl conjugation pathway</keyword>
<evidence type="ECO:0000256" key="5">
    <source>
        <dbReference type="PROSITE-ProRule" id="PRU00207"/>
    </source>
</evidence>
<feature type="region of interest" description="Disordered" evidence="6">
    <location>
        <begin position="520"/>
        <end position="562"/>
    </location>
</feature>
<feature type="domain" description="F-box" evidence="8">
    <location>
        <begin position="673"/>
        <end position="727"/>
    </location>
</feature>
<feature type="domain" description="TRAF-type" evidence="7">
    <location>
        <begin position="64"/>
        <end position="106"/>
    </location>
</feature>
<evidence type="ECO:0000256" key="2">
    <source>
        <dbReference type="ARBA" id="ARBA00022771"/>
    </source>
</evidence>
<dbReference type="Pfam" id="PF15965">
    <property type="entry name" value="zf-TRAF_2"/>
    <property type="match status" value="1"/>
</dbReference>
<evidence type="ECO:0000259" key="7">
    <source>
        <dbReference type="PROSITE" id="PS50145"/>
    </source>
</evidence>
<feature type="region of interest" description="Disordered" evidence="6">
    <location>
        <begin position="174"/>
        <end position="216"/>
    </location>
</feature>
<dbReference type="SUPFAM" id="SSF81383">
    <property type="entry name" value="F-box domain"/>
    <property type="match status" value="1"/>
</dbReference>
<feature type="region of interest" description="Disordered" evidence="6">
    <location>
        <begin position="321"/>
        <end position="394"/>
    </location>
</feature>
<gene>
    <name evidence="10" type="primary">LOC101845949</name>
</gene>
<dbReference type="Pfam" id="PF15966">
    <property type="entry name" value="F-box_4"/>
    <property type="match status" value="1"/>
</dbReference>
<evidence type="ECO:0000256" key="3">
    <source>
        <dbReference type="ARBA" id="ARBA00022786"/>
    </source>
</evidence>
<dbReference type="GeneID" id="101845949"/>
<feature type="region of interest" description="Disordered" evidence="6">
    <location>
        <begin position="608"/>
        <end position="639"/>
    </location>
</feature>
<dbReference type="InterPro" id="IPR036047">
    <property type="entry name" value="F-box-like_dom_sf"/>
</dbReference>
<organism evidence="9 10">
    <name type="scientific">Aplysia californica</name>
    <name type="common">California sea hare</name>
    <dbReference type="NCBI Taxonomy" id="6500"/>
    <lineage>
        <taxon>Eukaryota</taxon>
        <taxon>Metazoa</taxon>
        <taxon>Spiralia</taxon>
        <taxon>Lophotrochozoa</taxon>
        <taxon>Mollusca</taxon>
        <taxon>Gastropoda</taxon>
        <taxon>Heterobranchia</taxon>
        <taxon>Euthyneura</taxon>
        <taxon>Tectipleura</taxon>
        <taxon>Aplysiida</taxon>
        <taxon>Aplysioidea</taxon>
        <taxon>Aplysiidae</taxon>
        <taxon>Aplysia</taxon>
    </lineage>
</organism>
<keyword evidence="2 5" id="KW-0863">Zinc-finger</keyword>
<evidence type="ECO:0000259" key="8">
    <source>
        <dbReference type="PROSITE" id="PS50181"/>
    </source>
</evidence>
<dbReference type="InterPro" id="IPR043013">
    <property type="entry name" value="Znf_TRAF_N"/>
</dbReference>
<keyword evidence="4 5" id="KW-0862">Zinc</keyword>
<name>A0ABM0K1P1_APLCA</name>
<dbReference type="PANTHER" id="PTHR15933:SF20">
    <property type="entry name" value="F-BOX DOMAIN-CONTAINING PROTEIN"/>
    <property type="match status" value="1"/>
</dbReference>
<dbReference type="InterPro" id="IPR031890">
    <property type="entry name" value="Fbxo30/Fbxo40"/>
</dbReference>